<dbReference type="GO" id="GO:0005829">
    <property type="term" value="C:cytosol"/>
    <property type="evidence" value="ECO:0000318"/>
    <property type="project" value="GO_Central"/>
</dbReference>
<dbReference type="InterPro" id="IPR005940">
    <property type="entry name" value="Anthranilate_Pribosyl_Tfrase"/>
</dbReference>
<dbReference type="OrthoDB" id="427800at2759"/>
<evidence type="ECO:0000256" key="6">
    <source>
        <dbReference type="ARBA" id="ARBA00022822"/>
    </source>
</evidence>
<dbReference type="EC" id="2.4.2.18" evidence="2"/>
<keyword evidence="5 11" id="KW-0808">Transferase</keyword>
<organism evidence="11 13">
    <name type="scientific">Schizosaccharomyces japonicus (strain yFS275 / FY16936)</name>
    <name type="common">Fission yeast</name>
    <dbReference type="NCBI Taxonomy" id="402676"/>
    <lineage>
        <taxon>Eukaryota</taxon>
        <taxon>Fungi</taxon>
        <taxon>Dikarya</taxon>
        <taxon>Ascomycota</taxon>
        <taxon>Taphrinomycotina</taxon>
        <taxon>Schizosaccharomycetes</taxon>
        <taxon>Schizosaccharomycetales</taxon>
        <taxon>Schizosaccharomycetaceae</taxon>
        <taxon>Schizosaccharomyces</taxon>
    </lineage>
</organism>
<comment type="pathway">
    <text evidence="1">Amino-acid biosynthesis; L-tryptophan biosynthesis; L-tryptophan from chorismate: step 2/5.</text>
</comment>
<keyword evidence="7" id="KW-0057">Aromatic amino acid biosynthesis</keyword>
<dbReference type="HAMAP" id="MF_00211">
    <property type="entry name" value="TrpD"/>
    <property type="match status" value="1"/>
</dbReference>
<keyword evidence="4" id="KW-0328">Glycosyltransferase</keyword>
<dbReference type="GeneID" id="7048512"/>
<evidence type="ECO:0000256" key="5">
    <source>
        <dbReference type="ARBA" id="ARBA00022679"/>
    </source>
</evidence>
<dbReference type="GO" id="GO:0004048">
    <property type="term" value="F:anthranilate phosphoribosyltransferase activity"/>
    <property type="evidence" value="ECO:0007669"/>
    <property type="project" value="UniProtKB-EC"/>
</dbReference>
<gene>
    <name evidence="12" type="primary">trp4</name>
    <name evidence="11" type="ORF">SJAG_03167</name>
</gene>
<evidence type="ECO:0000256" key="9">
    <source>
        <dbReference type="ARBA" id="ARBA00071401"/>
    </source>
</evidence>
<keyword evidence="13" id="KW-1185">Reference proteome</keyword>
<evidence type="ECO:0000313" key="11">
    <source>
        <dbReference type="EMBL" id="EEB08039.1"/>
    </source>
</evidence>
<dbReference type="InterPro" id="IPR035902">
    <property type="entry name" value="Nuc_phospho_transferase"/>
</dbReference>
<dbReference type="Pfam" id="PF00591">
    <property type="entry name" value="Glycos_transf_3"/>
    <property type="match status" value="1"/>
</dbReference>
<name>B6K3I2_SCHJY</name>
<keyword evidence="6" id="KW-0822">Tryptophan biosynthesis</keyword>
<dbReference type="STRING" id="402676.B6K3I2"/>
<evidence type="ECO:0000256" key="3">
    <source>
        <dbReference type="ARBA" id="ARBA00022605"/>
    </source>
</evidence>
<feature type="domain" description="Glycosyl transferase family 3" evidence="10">
    <location>
        <begin position="85"/>
        <end position="340"/>
    </location>
</feature>
<dbReference type="eggNOG" id="KOG1438">
    <property type="taxonomic scope" value="Eukaryota"/>
</dbReference>
<dbReference type="EMBL" id="KE651167">
    <property type="protein sequence ID" value="EEB08039.1"/>
    <property type="molecule type" value="Genomic_DNA"/>
</dbReference>
<dbReference type="Proteomes" id="UP000001744">
    <property type="component" value="Unassembled WGS sequence"/>
</dbReference>
<keyword evidence="3" id="KW-0028">Amino-acid biosynthesis</keyword>
<evidence type="ECO:0000313" key="13">
    <source>
        <dbReference type="Proteomes" id="UP000001744"/>
    </source>
</evidence>
<dbReference type="JaponicusDB" id="SJAG_03167">
    <property type="gene designation" value="trp4"/>
</dbReference>
<dbReference type="GO" id="GO:0000162">
    <property type="term" value="P:L-tryptophan biosynthetic process"/>
    <property type="evidence" value="ECO:0000318"/>
    <property type="project" value="GO_Central"/>
</dbReference>
<evidence type="ECO:0000259" key="10">
    <source>
        <dbReference type="Pfam" id="PF00591"/>
    </source>
</evidence>
<dbReference type="FunFam" id="3.40.1030.10:FF:000002">
    <property type="entry name" value="Anthranilate phosphoribosyltransferase"/>
    <property type="match status" value="1"/>
</dbReference>
<proteinExistence type="inferred from homology"/>
<accession>B6K3I2</accession>
<dbReference type="SUPFAM" id="SSF52418">
    <property type="entry name" value="Nucleoside phosphorylase/phosphoribosyltransferase catalytic domain"/>
    <property type="match status" value="1"/>
</dbReference>
<protein>
    <recommendedName>
        <fullName evidence="9">Anthranilate phosphoribosyltransferase</fullName>
        <ecNumber evidence="2">2.4.2.18</ecNumber>
    </recommendedName>
</protein>
<evidence type="ECO:0000256" key="1">
    <source>
        <dbReference type="ARBA" id="ARBA00004907"/>
    </source>
</evidence>
<evidence type="ECO:0000256" key="8">
    <source>
        <dbReference type="ARBA" id="ARBA00061500"/>
    </source>
</evidence>
<dbReference type="RefSeq" id="XP_002174332.1">
    <property type="nucleotide sequence ID" value="XM_002174296.2"/>
</dbReference>
<dbReference type="AlphaFoldDB" id="B6K3I2"/>
<dbReference type="PANTHER" id="PTHR43285">
    <property type="entry name" value="ANTHRANILATE PHOSPHORIBOSYLTRANSFERASE"/>
    <property type="match status" value="1"/>
</dbReference>
<dbReference type="PANTHER" id="PTHR43285:SF2">
    <property type="entry name" value="ANTHRANILATE PHOSPHORIBOSYLTRANSFERASE"/>
    <property type="match status" value="1"/>
</dbReference>
<evidence type="ECO:0000256" key="2">
    <source>
        <dbReference type="ARBA" id="ARBA00011948"/>
    </source>
</evidence>
<dbReference type="OMA" id="IRTFFNM"/>
<sequence>MSVINPEIKKAMKSIDSCGIETPVDVLVNALRCVLEGKTTEAESAAFLVALRLSRLEDRPQVLMEFIKLVKSYALSIEGMDQSSYKYVDIVGTGGDGQNTFNVSTTAAIVAAGAGLHVCKHGNKASTSSSGSADLLMSFGCALQNVTPKTLCKISDSTRFMFLFAPYCHPSMKYVANVRRLIGVPTVFNLMGPLLNPVPTFARIIGVSRPSLGMVFAEALQLLGADNSMVVCGAEGLDEISPAGLSYAWIVKDGVIRQEKLTPEQFGLPVHPLSSVASGTPDENAALLKQLLTNQLPESHPVLDYVLLNASALLTLAGVATDYVHGVEVARESIRSGKALQELTAFAETSQKFGQ</sequence>
<dbReference type="Gene3D" id="3.40.1030.10">
    <property type="entry name" value="Nucleoside phosphorylase/phosphoribosyltransferase catalytic domain"/>
    <property type="match status" value="1"/>
</dbReference>
<evidence type="ECO:0000313" key="12">
    <source>
        <dbReference type="JaponicusDB" id="SJAG_03167"/>
    </source>
</evidence>
<dbReference type="NCBIfam" id="TIGR01245">
    <property type="entry name" value="trpD"/>
    <property type="match status" value="1"/>
</dbReference>
<dbReference type="InterPro" id="IPR000312">
    <property type="entry name" value="Glycosyl_Trfase_fam3"/>
</dbReference>
<evidence type="ECO:0000256" key="7">
    <source>
        <dbReference type="ARBA" id="ARBA00023141"/>
    </source>
</evidence>
<reference evidence="11 13" key="1">
    <citation type="journal article" date="2011" name="Science">
        <title>Comparative functional genomics of the fission yeasts.</title>
        <authorList>
            <person name="Rhind N."/>
            <person name="Chen Z."/>
            <person name="Yassour M."/>
            <person name="Thompson D.A."/>
            <person name="Haas B.J."/>
            <person name="Habib N."/>
            <person name="Wapinski I."/>
            <person name="Roy S."/>
            <person name="Lin M.F."/>
            <person name="Heiman D.I."/>
            <person name="Young S.K."/>
            <person name="Furuya K."/>
            <person name="Guo Y."/>
            <person name="Pidoux A."/>
            <person name="Chen H.M."/>
            <person name="Robbertse B."/>
            <person name="Goldberg J.M."/>
            <person name="Aoki K."/>
            <person name="Bayne E.H."/>
            <person name="Berlin A.M."/>
            <person name="Desjardins C.A."/>
            <person name="Dobbs E."/>
            <person name="Dukaj L."/>
            <person name="Fan L."/>
            <person name="FitzGerald M.G."/>
            <person name="French C."/>
            <person name="Gujja S."/>
            <person name="Hansen K."/>
            <person name="Keifenheim D."/>
            <person name="Levin J.Z."/>
            <person name="Mosher R.A."/>
            <person name="Mueller C.A."/>
            <person name="Pfiffner J."/>
            <person name="Priest M."/>
            <person name="Russ C."/>
            <person name="Smialowska A."/>
            <person name="Swoboda P."/>
            <person name="Sykes S.M."/>
            <person name="Vaughn M."/>
            <person name="Vengrova S."/>
            <person name="Yoder R."/>
            <person name="Zeng Q."/>
            <person name="Allshire R."/>
            <person name="Baulcombe D."/>
            <person name="Birren B.W."/>
            <person name="Brown W."/>
            <person name="Ekwall K."/>
            <person name="Kellis M."/>
            <person name="Leatherwood J."/>
            <person name="Levin H."/>
            <person name="Margalit H."/>
            <person name="Martienssen R."/>
            <person name="Nieduszynski C.A."/>
            <person name="Spatafora J.W."/>
            <person name="Friedman N."/>
            <person name="Dalgaard J.Z."/>
            <person name="Baumann P."/>
            <person name="Niki H."/>
            <person name="Regev A."/>
            <person name="Nusbaum C."/>
        </authorList>
    </citation>
    <scope>NUCLEOTIDE SEQUENCE [LARGE SCALE GENOMIC DNA]</scope>
    <source>
        <strain evidence="13">yFS275 / FY16936</strain>
    </source>
</reference>
<comment type="similarity">
    <text evidence="8">Belongs to the anthranilate phosphoribosyltransferase family.</text>
</comment>
<evidence type="ECO:0000256" key="4">
    <source>
        <dbReference type="ARBA" id="ARBA00022676"/>
    </source>
</evidence>
<dbReference type="VEuPathDB" id="FungiDB:SJAG_03167"/>
<dbReference type="HOGENOM" id="CLU_034315_2_1_1"/>